<evidence type="ECO:0000256" key="2">
    <source>
        <dbReference type="ARBA" id="ARBA00022552"/>
    </source>
</evidence>
<feature type="binding site" evidence="6">
    <location>
        <position position="149"/>
    </location>
    <ligand>
        <name>S-adenosyl-L-methionine</name>
        <dbReference type="ChEBI" id="CHEBI:59789"/>
    </ligand>
</feature>
<dbReference type="GO" id="GO:0005829">
    <property type="term" value="C:cytosol"/>
    <property type="evidence" value="ECO:0007669"/>
    <property type="project" value="TreeGrafter"/>
</dbReference>
<gene>
    <name evidence="6 7" type="primary">rsmG</name>
    <name evidence="7" type="ORF">KME65_11725</name>
</gene>
<keyword evidence="5 6" id="KW-0949">S-adenosyl-L-methionine</keyword>
<dbReference type="EMBL" id="JAHHGM010000009">
    <property type="protein sequence ID" value="MBT2989624.1"/>
    <property type="molecule type" value="Genomic_DNA"/>
</dbReference>
<organism evidence="7 8">
    <name type="scientific">Candidatus Thiodiazotropha taylori</name>
    <dbReference type="NCBI Taxonomy" id="2792791"/>
    <lineage>
        <taxon>Bacteria</taxon>
        <taxon>Pseudomonadati</taxon>
        <taxon>Pseudomonadota</taxon>
        <taxon>Gammaproteobacteria</taxon>
        <taxon>Chromatiales</taxon>
        <taxon>Sedimenticolaceae</taxon>
        <taxon>Candidatus Thiodiazotropha</taxon>
    </lineage>
</organism>
<name>A0A944M975_9GAMM</name>
<evidence type="ECO:0000256" key="4">
    <source>
        <dbReference type="ARBA" id="ARBA00022679"/>
    </source>
</evidence>
<evidence type="ECO:0000256" key="6">
    <source>
        <dbReference type="HAMAP-Rule" id="MF_00074"/>
    </source>
</evidence>
<dbReference type="Pfam" id="PF02527">
    <property type="entry name" value="GidB"/>
    <property type="match status" value="1"/>
</dbReference>
<proteinExistence type="inferred from homology"/>
<comment type="similarity">
    <text evidence="6">Belongs to the methyltransferase superfamily. RNA methyltransferase RsmG family.</text>
</comment>
<keyword evidence="1 6" id="KW-0963">Cytoplasm</keyword>
<dbReference type="PIRSF" id="PIRSF003078">
    <property type="entry name" value="GidB"/>
    <property type="match status" value="1"/>
</dbReference>
<dbReference type="InterPro" id="IPR029063">
    <property type="entry name" value="SAM-dependent_MTases_sf"/>
</dbReference>
<dbReference type="Gene3D" id="3.40.50.150">
    <property type="entry name" value="Vaccinia Virus protein VP39"/>
    <property type="match status" value="1"/>
</dbReference>
<keyword evidence="2 6" id="KW-0698">rRNA processing</keyword>
<dbReference type="PANTHER" id="PTHR31760">
    <property type="entry name" value="S-ADENOSYL-L-METHIONINE-DEPENDENT METHYLTRANSFERASES SUPERFAMILY PROTEIN"/>
    <property type="match status" value="1"/>
</dbReference>
<comment type="catalytic activity">
    <reaction evidence="6">
        <text>guanosine(527) in 16S rRNA + S-adenosyl-L-methionine = N(7)-methylguanosine(527) in 16S rRNA + S-adenosyl-L-homocysteine</text>
        <dbReference type="Rhea" id="RHEA:42732"/>
        <dbReference type="Rhea" id="RHEA-COMP:10209"/>
        <dbReference type="Rhea" id="RHEA-COMP:10210"/>
        <dbReference type="ChEBI" id="CHEBI:57856"/>
        <dbReference type="ChEBI" id="CHEBI:59789"/>
        <dbReference type="ChEBI" id="CHEBI:74269"/>
        <dbReference type="ChEBI" id="CHEBI:74480"/>
        <dbReference type="EC" id="2.1.1.170"/>
    </reaction>
</comment>
<dbReference type="GO" id="GO:0070043">
    <property type="term" value="F:rRNA (guanine-N7-)-methyltransferase activity"/>
    <property type="evidence" value="ECO:0007669"/>
    <property type="project" value="UniProtKB-UniRule"/>
</dbReference>
<evidence type="ECO:0000313" key="8">
    <source>
        <dbReference type="Proteomes" id="UP000770889"/>
    </source>
</evidence>
<protein>
    <recommendedName>
        <fullName evidence="6">Ribosomal RNA small subunit methyltransferase G</fullName>
        <ecNumber evidence="6">2.1.1.170</ecNumber>
    </recommendedName>
    <alternativeName>
        <fullName evidence="6">16S rRNA 7-methylguanosine methyltransferase</fullName>
        <shortName evidence="6">16S rRNA m7G methyltransferase</shortName>
    </alternativeName>
</protein>
<dbReference type="EC" id="2.1.1.170" evidence="6"/>
<dbReference type="PANTHER" id="PTHR31760:SF0">
    <property type="entry name" value="S-ADENOSYL-L-METHIONINE-DEPENDENT METHYLTRANSFERASES SUPERFAMILY PROTEIN"/>
    <property type="match status" value="1"/>
</dbReference>
<dbReference type="SUPFAM" id="SSF53335">
    <property type="entry name" value="S-adenosyl-L-methionine-dependent methyltransferases"/>
    <property type="match status" value="1"/>
</dbReference>
<feature type="binding site" evidence="6">
    <location>
        <begin position="134"/>
        <end position="135"/>
    </location>
    <ligand>
        <name>S-adenosyl-L-methionine</name>
        <dbReference type="ChEBI" id="CHEBI:59789"/>
    </ligand>
</feature>
<evidence type="ECO:0000256" key="5">
    <source>
        <dbReference type="ARBA" id="ARBA00022691"/>
    </source>
</evidence>
<dbReference type="Proteomes" id="UP000770889">
    <property type="component" value="Unassembled WGS sequence"/>
</dbReference>
<evidence type="ECO:0000256" key="3">
    <source>
        <dbReference type="ARBA" id="ARBA00022603"/>
    </source>
</evidence>
<dbReference type="CDD" id="cd02440">
    <property type="entry name" value="AdoMet_MTases"/>
    <property type="match status" value="1"/>
</dbReference>
<comment type="caution">
    <text evidence="7">The sequence shown here is derived from an EMBL/GenBank/DDBJ whole genome shotgun (WGS) entry which is preliminary data.</text>
</comment>
<comment type="function">
    <text evidence="6">Specifically methylates the N7 position of guanine in position 527 of 16S rRNA.</text>
</comment>
<keyword evidence="3 6" id="KW-0489">Methyltransferase</keyword>
<comment type="caution">
    <text evidence="6">Lacks conserved residue(s) required for the propagation of feature annotation.</text>
</comment>
<keyword evidence="4 6" id="KW-0808">Transferase</keyword>
<dbReference type="AlphaFoldDB" id="A0A944M975"/>
<reference evidence="7 8" key="1">
    <citation type="submission" date="2021-05" db="EMBL/GenBank/DDBJ databases">
        <title>Genetic and Functional Diversity in Clade A Lucinid endosymbionts from the Bahamas.</title>
        <authorList>
            <person name="Giani N.M."/>
            <person name="Engel A.S."/>
            <person name="Campbell B.J."/>
        </authorList>
    </citation>
    <scope>NUCLEOTIDE SEQUENCE [LARGE SCALE GENOMIC DNA]</scope>
    <source>
        <strain evidence="7">LUC16012Gg_MoonRockCtena</strain>
    </source>
</reference>
<accession>A0A944M975</accession>
<dbReference type="InterPro" id="IPR003682">
    <property type="entry name" value="rRNA_ssu_MeTfrase_G"/>
</dbReference>
<feature type="binding site" evidence="6">
    <location>
        <position position="88"/>
    </location>
    <ligand>
        <name>S-adenosyl-L-methionine</name>
        <dbReference type="ChEBI" id="CHEBI:59789"/>
    </ligand>
</feature>
<evidence type="ECO:0000256" key="1">
    <source>
        <dbReference type="ARBA" id="ARBA00022490"/>
    </source>
</evidence>
<dbReference type="NCBIfam" id="TIGR00138">
    <property type="entry name" value="rsmG_gidB"/>
    <property type="match status" value="1"/>
</dbReference>
<sequence length="227" mass="24927">MARVIANETACRDRLLEGAGEMGLVIDSRQQSLLIGFLSLLVKWNRAYNLTAVRDPLQMVGRHLLDSLVLLPHLRPGECLDIGTGAGLPGIPLAIMRPDIRFVLLDGNSKKIRFGRQVKLELGLENIDPVHARIEAFHPDRPFSLLVARAFSSLPRLVALSEGLQDQSAEILAMKGSVPEQEIAQLGARFSCDVVPLKVPFEAGERCLVRIRRAPDGGLQTAESQQK</sequence>
<dbReference type="HAMAP" id="MF_00074">
    <property type="entry name" value="16SrRNA_methyltr_G"/>
    <property type="match status" value="1"/>
</dbReference>
<evidence type="ECO:0000313" key="7">
    <source>
        <dbReference type="EMBL" id="MBT2989624.1"/>
    </source>
</evidence>
<comment type="subcellular location">
    <subcellularLocation>
        <location evidence="6">Cytoplasm</location>
    </subcellularLocation>
</comment>
<feature type="binding site" evidence="6">
    <location>
        <position position="83"/>
    </location>
    <ligand>
        <name>S-adenosyl-L-methionine</name>
        <dbReference type="ChEBI" id="CHEBI:59789"/>
    </ligand>
</feature>